<name>A0A0H5B7H1_BLAVI</name>
<dbReference type="EMBL" id="LN907867">
    <property type="protein sequence ID" value="CUU41255.1"/>
    <property type="molecule type" value="Genomic_DNA"/>
</dbReference>
<reference evidence="3" key="3">
    <citation type="journal article" date="2016" name="Genome Announc.">
        <title>Revised genome sequence of the purple photosynthetic bacterium Blastochloris viridis.</title>
        <authorList>
            <person name="Liu L.N."/>
            <person name="Faulkner M."/>
            <person name="Liu X."/>
            <person name="Huang F."/>
            <person name="Darby A.C."/>
            <person name="Hall N."/>
        </authorList>
    </citation>
    <scope>NUCLEOTIDE SEQUENCE [LARGE SCALE GENOMIC DNA]</scope>
    <source>
        <strain evidence="3">ATCC 19567 / DSM 133 / F</strain>
    </source>
</reference>
<dbReference type="AlphaFoldDB" id="A0A0H5B7H1"/>
<protein>
    <submittedName>
        <fullName evidence="2">Uncharacterized protein</fullName>
    </submittedName>
</protein>
<gene>
    <name evidence="1" type="ORF">BV133_527</name>
    <name evidence="2" type="ORF">BVIRIDIS_02440</name>
</gene>
<evidence type="ECO:0000313" key="3">
    <source>
        <dbReference type="Proteomes" id="UP000065734"/>
    </source>
</evidence>
<sequence>MTRPHPQFPSPADTPLFERVESDGTRVLVMMPDLDTLLGVLGFSRSDAIVLKGYTPPVDGWTLFGRGRAQRAVTLH</sequence>
<keyword evidence="3" id="KW-1185">Reference proteome</keyword>
<reference evidence="2" key="2">
    <citation type="submission" date="2015-11" db="EMBL/GenBank/DDBJ databases">
        <authorList>
            <person name="Zhang Y."/>
            <person name="Guo Z."/>
        </authorList>
    </citation>
    <scope>NUCLEOTIDE SEQUENCE</scope>
    <source>
        <strain evidence="2">1</strain>
    </source>
</reference>
<accession>A0A0H5B7H1</accession>
<dbReference type="EMBL" id="AP014854">
    <property type="protein sequence ID" value="BAR98120.1"/>
    <property type="molecule type" value="Genomic_DNA"/>
</dbReference>
<dbReference type="RefSeq" id="WP_055036521.1">
    <property type="nucleotide sequence ID" value="NZ_AP014854.2"/>
</dbReference>
<organism evidence="2 3">
    <name type="scientific">Blastochloris viridis</name>
    <name type="common">Rhodopseudomonas viridis</name>
    <dbReference type="NCBI Taxonomy" id="1079"/>
    <lineage>
        <taxon>Bacteria</taxon>
        <taxon>Pseudomonadati</taxon>
        <taxon>Pseudomonadota</taxon>
        <taxon>Alphaproteobacteria</taxon>
        <taxon>Hyphomicrobiales</taxon>
        <taxon>Blastochloridaceae</taxon>
        <taxon>Blastochloris</taxon>
    </lineage>
</organism>
<evidence type="ECO:0000313" key="1">
    <source>
        <dbReference type="EMBL" id="BAR98120.1"/>
    </source>
</evidence>
<proteinExistence type="predicted"/>
<dbReference type="OrthoDB" id="7961111at2"/>
<dbReference type="KEGG" id="bvr:BVIR_799"/>
<dbReference type="Proteomes" id="UP000065734">
    <property type="component" value="Chromosome I"/>
</dbReference>
<reference evidence="1" key="1">
    <citation type="journal article" date="2015" name="Genome Announc.">
        <title>Complete Genome Sequence of the Bacteriochlorophyll b-Producing Photosynthetic Bacterium Blastochloris viridis.</title>
        <authorList>
            <person name="Tsukatani Y."/>
            <person name="Hirose Y."/>
            <person name="Harada J."/>
            <person name="Misawa N."/>
            <person name="Mori K."/>
            <person name="Inoue K."/>
            <person name="Tamiaki H."/>
        </authorList>
    </citation>
    <scope>NUCLEOTIDE SEQUENCE [LARGE SCALE GENOMIC DNA]</scope>
    <source>
        <strain evidence="1">DSM 133</strain>
    </source>
</reference>
<evidence type="ECO:0000313" key="2">
    <source>
        <dbReference type="EMBL" id="CUU41255.1"/>
    </source>
</evidence>